<sequence length="100" mass="11259">MRVRELFEKLGLSANHISAKAMHIKEHNLTANIVVPTIELNASIDTLTMSQTPFIGWALGQERGIEFLDEEHLQPLSIAVNAMRYAALEMDQYFGNEMAD</sequence>
<dbReference type="Proteomes" id="UP001216139">
    <property type="component" value="Chromosome"/>
</dbReference>
<dbReference type="EMBL" id="CP117167">
    <property type="protein sequence ID" value="WCT13389.1"/>
    <property type="molecule type" value="Genomic_DNA"/>
</dbReference>
<proteinExistence type="predicted"/>
<evidence type="ECO:0000313" key="1">
    <source>
        <dbReference type="EMBL" id="WCT13389.1"/>
    </source>
</evidence>
<organism evidence="1 2">
    <name type="scientific">Mucilaginibacter jinjuensis</name>
    <dbReference type="NCBI Taxonomy" id="1176721"/>
    <lineage>
        <taxon>Bacteria</taxon>
        <taxon>Pseudomonadati</taxon>
        <taxon>Bacteroidota</taxon>
        <taxon>Sphingobacteriia</taxon>
        <taxon>Sphingobacteriales</taxon>
        <taxon>Sphingobacteriaceae</taxon>
        <taxon>Mucilaginibacter</taxon>
    </lineage>
</organism>
<accession>A0ABY7TB16</accession>
<dbReference type="RefSeq" id="WP_273631674.1">
    <property type="nucleotide sequence ID" value="NZ_CP117167.1"/>
</dbReference>
<name>A0ABY7TB16_9SPHI</name>
<keyword evidence="2" id="KW-1185">Reference proteome</keyword>
<gene>
    <name evidence="1" type="ORF">PQO05_05505</name>
</gene>
<reference evidence="1 2" key="1">
    <citation type="submission" date="2023-02" db="EMBL/GenBank/DDBJ databases">
        <title>Genome sequence of Mucilaginibacter jinjuensis strain KACC 16571.</title>
        <authorList>
            <person name="Kim S."/>
            <person name="Heo J."/>
            <person name="Kwon S.-W."/>
        </authorList>
    </citation>
    <scope>NUCLEOTIDE SEQUENCE [LARGE SCALE GENOMIC DNA]</scope>
    <source>
        <strain evidence="1 2">KACC 16571</strain>
    </source>
</reference>
<protein>
    <submittedName>
        <fullName evidence="1">Uncharacterized protein</fullName>
    </submittedName>
</protein>
<evidence type="ECO:0000313" key="2">
    <source>
        <dbReference type="Proteomes" id="UP001216139"/>
    </source>
</evidence>